<evidence type="ECO:0000313" key="1">
    <source>
        <dbReference type="EMBL" id="ETO21741.1"/>
    </source>
</evidence>
<organism evidence="1 2">
    <name type="scientific">Reticulomyxa filosa</name>
    <dbReference type="NCBI Taxonomy" id="46433"/>
    <lineage>
        <taxon>Eukaryota</taxon>
        <taxon>Sar</taxon>
        <taxon>Rhizaria</taxon>
        <taxon>Retaria</taxon>
        <taxon>Foraminifera</taxon>
        <taxon>Monothalamids</taxon>
        <taxon>Reticulomyxidae</taxon>
        <taxon>Reticulomyxa</taxon>
    </lineage>
</organism>
<evidence type="ECO:0008006" key="3">
    <source>
        <dbReference type="Google" id="ProtNLM"/>
    </source>
</evidence>
<comment type="caution">
    <text evidence="1">The sequence shown here is derived from an EMBL/GenBank/DDBJ whole genome shotgun (WGS) entry which is preliminary data.</text>
</comment>
<keyword evidence="2" id="KW-1185">Reference proteome</keyword>
<dbReference type="EMBL" id="ASPP01011344">
    <property type="protein sequence ID" value="ETO21741.1"/>
    <property type="molecule type" value="Genomic_DNA"/>
</dbReference>
<sequence>MQINLILFANTFKYYFTSSKSISQPQKKYNVLQRLFKKVRAFFVISWCLLLTNKKRKKIMSKPKENEAKQPVEAEDLYSIQISMNVKEVVKEVAAHKGRTIMIALDGTEYSEIAAKWVHDNLARKDDFIVLVRYAKTTFISICSPFFFLNEHSQKKKSIWEEAMVEKLFTELDAEIIHPEVDVTKSKHNQLNDTFEKAKILRDHPNVKKNFSKKKRYCHLKDCVFCNSCMHC</sequence>
<protein>
    <recommendedName>
        <fullName evidence="3">UspA domain-containing protein</fullName>
    </recommendedName>
</protein>
<accession>X6N6R3</accession>
<dbReference type="AlphaFoldDB" id="X6N6R3"/>
<reference evidence="1 2" key="1">
    <citation type="journal article" date="2013" name="Curr. Biol.">
        <title>The Genome of the Foraminiferan Reticulomyxa filosa.</title>
        <authorList>
            <person name="Glockner G."/>
            <person name="Hulsmann N."/>
            <person name="Schleicher M."/>
            <person name="Noegel A.A."/>
            <person name="Eichinger L."/>
            <person name="Gallinger C."/>
            <person name="Pawlowski J."/>
            <person name="Sierra R."/>
            <person name="Euteneuer U."/>
            <person name="Pillet L."/>
            <person name="Moustafa A."/>
            <person name="Platzer M."/>
            <person name="Groth M."/>
            <person name="Szafranski K."/>
            <person name="Schliwa M."/>
        </authorList>
    </citation>
    <scope>NUCLEOTIDE SEQUENCE [LARGE SCALE GENOMIC DNA]</scope>
</reference>
<dbReference type="OrthoDB" id="843225at2759"/>
<proteinExistence type="predicted"/>
<evidence type="ECO:0000313" key="2">
    <source>
        <dbReference type="Proteomes" id="UP000023152"/>
    </source>
</evidence>
<name>X6N6R3_RETFI</name>
<gene>
    <name evidence="1" type="ORF">RFI_15461</name>
</gene>
<dbReference type="Proteomes" id="UP000023152">
    <property type="component" value="Unassembled WGS sequence"/>
</dbReference>